<dbReference type="EMBL" id="MHNY01000035">
    <property type="protein sequence ID" value="OGZ54903.1"/>
    <property type="molecule type" value="Genomic_DNA"/>
</dbReference>
<accession>A0A1G2GXI6</accession>
<gene>
    <name evidence="1" type="ORF">A3H64_02055</name>
</gene>
<name>A0A1G2GXI6_9BACT</name>
<evidence type="ECO:0000313" key="1">
    <source>
        <dbReference type="EMBL" id="OGZ54903.1"/>
    </source>
</evidence>
<dbReference type="Proteomes" id="UP000178186">
    <property type="component" value="Unassembled WGS sequence"/>
</dbReference>
<sequence length="327" mass="38011">MEKFSSFERVVGNISETEKEQILHNKGERFDDQIFEDLKGNEREKTPEELQIISLVNEATNEIRQRYGLENFDIPPGNIHVVTEEVWPREKSVAFYNSMLQGVAVREQPARIVFMEKIFHEMLHFKSYNALQITSGENPELDEYRVGLTVHTREGKRMYFMNLNEAVTEEMTKRFATKLFDNPLFTKEAKQTKDVITRYPRAVTGSGEPLFDNDTFYAEVEGKKSWGEAVGRLFGAQEKPKKITTESFTYQSERRLLNTLINKILEKNTDKFQDKEEVFKVFAKGMITGNILPIGRLIERTFGNGTLRRIGELDQDIQAQEEFVNRL</sequence>
<evidence type="ECO:0000313" key="2">
    <source>
        <dbReference type="Proteomes" id="UP000178186"/>
    </source>
</evidence>
<dbReference type="AlphaFoldDB" id="A0A1G2GXI6"/>
<proteinExistence type="predicted"/>
<reference evidence="1 2" key="1">
    <citation type="journal article" date="2016" name="Nat. Commun.">
        <title>Thousands of microbial genomes shed light on interconnected biogeochemical processes in an aquifer system.</title>
        <authorList>
            <person name="Anantharaman K."/>
            <person name="Brown C.T."/>
            <person name="Hug L.A."/>
            <person name="Sharon I."/>
            <person name="Castelle C.J."/>
            <person name="Probst A.J."/>
            <person name="Thomas B.C."/>
            <person name="Singh A."/>
            <person name="Wilkins M.J."/>
            <person name="Karaoz U."/>
            <person name="Brodie E.L."/>
            <person name="Williams K.H."/>
            <person name="Hubbard S.S."/>
            <person name="Banfield J.F."/>
        </authorList>
    </citation>
    <scope>NUCLEOTIDE SEQUENCE [LARGE SCALE GENOMIC DNA]</scope>
</reference>
<protein>
    <submittedName>
        <fullName evidence="1">Uncharacterized protein</fullName>
    </submittedName>
</protein>
<comment type="caution">
    <text evidence="1">The sequence shown here is derived from an EMBL/GenBank/DDBJ whole genome shotgun (WGS) entry which is preliminary data.</text>
</comment>
<organism evidence="1 2">
    <name type="scientific">Candidatus Ryanbacteria bacterium RIFCSPLOWO2_02_FULL_45_11c</name>
    <dbReference type="NCBI Taxonomy" id="1802128"/>
    <lineage>
        <taxon>Bacteria</taxon>
        <taxon>Candidatus Ryaniibacteriota</taxon>
    </lineage>
</organism>